<proteinExistence type="predicted"/>
<dbReference type="Gene3D" id="1.25.40.10">
    <property type="entry name" value="Tetratricopeptide repeat domain"/>
    <property type="match status" value="1"/>
</dbReference>
<dbReference type="EMBL" id="UYRR01000998">
    <property type="protein sequence ID" value="VDK18388.1"/>
    <property type="molecule type" value="Genomic_DNA"/>
</dbReference>
<dbReference type="OrthoDB" id="185373at2759"/>
<gene>
    <name evidence="1" type="ORF">ASIM_LOCUS1075</name>
</gene>
<organism evidence="3">
    <name type="scientific">Anisakis simplex</name>
    <name type="common">Herring worm</name>
    <dbReference type="NCBI Taxonomy" id="6269"/>
    <lineage>
        <taxon>Eukaryota</taxon>
        <taxon>Metazoa</taxon>
        <taxon>Ecdysozoa</taxon>
        <taxon>Nematoda</taxon>
        <taxon>Chromadorea</taxon>
        <taxon>Rhabditida</taxon>
        <taxon>Spirurina</taxon>
        <taxon>Ascaridomorpha</taxon>
        <taxon>Ascaridoidea</taxon>
        <taxon>Anisakidae</taxon>
        <taxon>Anisakis</taxon>
        <taxon>Anisakis simplex complex</taxon>
    </lineage>
</organism>
<sequence length="393" mass="45276">MAKNALLNAKIDNSVEVNAIDVLKDFKSSSIEPNIDTFAALSRIYALKGDVVGIVEIINHMKEAGIASDQRIIESMIYALALSDRDEQALSIIKSFSTTNQTFSEEAKLRISYANAKASKGDIDNALKIFDGVSERLRIRSKENSNLMLNILFTLLEKHDWNGAEKLKSLLNLDEDGKFSDYIEFTTVLGRIRQYRDQKEANVEGAIYLFKLLPEKYARTQRDFFKSYLFDKLKQSSDVDESVQLGVQLEQADILKNPRRILIDHALANNRARFYELYEKFLKSDEFKRLGKRAHLAYPYIVHSLNQLSNSSNEKKVEIFVHIASALFKWEQPEMRFLKQWFMEPLMKNSSVLTEVMCEICKDEKIRSNIASMVIDHLLFRNKFKEVTELLDG</sequence>
<accession>A0A0M3J0Z2</accession>
<dbReference type="GO" id="GO:0005739">
    <property type="term" value="C:mitochondrion"/>
    <property type="evidence" value="ECO:0007669"/>
    <property type="project" value="TreeGrafter"/>
</dbReference>
<name>A0A0M3J0Z2_ANISI</name>
<dbReference type="PANTHER" id="PTHR46669:SF1">
    <property type="entry name" value="LEUCINE-RICH PPR MOTIF-CONTAINING PROTEIN, MITOCHONDRIAL"/>
    <property type="match status" value="1"/>
</dbReference>
<dbReference type="Proteomes" id="UP000267096">
    <property type="component" value="Unassembled WGS sequence"/>
</dbReference>
<evidence type="ECO:0000313" key="1">
    <source>
        <dbReference type="EMBL" id="VDK18388.1"/>
    </source>
</evidence>
<dbReference type="GO" id="GO:0070129">
    <property type="term" value="P:regulation of mitochondrial translation"/>
    <property type="evidence" value="ECO:0007669"/>
    <property type="project" value="TreeGrafter"/>
</dbReference>
<evidence type="ECO:0000313" key="3">
    <source>
        <dbReference type="WBParaSite" id="ASIM_0000118601-mRNA-1"/>
    </source>
</evidence>
<dbReference type="InterPro" id="IPR033490">
    <property type="entry name" value="LRP130"/>
</dbReference>
<dbReference type="GO" id="GO:0005634">
    <property type="term" value="C:nucleus"/>
    <property type="evidence" value="ECO:0007669"/>
    <property type="project" value="TreeGrafter"/>
</dbReference>
<dbReference type="WBParaSite" id="ASIM_0000118601-mRNA-1">
    <property type="protein sequence ID" value="ASIM_0000118601-mRNA-1"/>
    <property type="gene ID" value="ASIM_0000118601"/>
</dbReference>
<reference evidence="1 2" key="2">
    <citation type="submission" date="2018-11" db="EMBL/GenBank/DDBJ databases">
        <authorList>
            <consortium name="Pathogen Informatics"/>
        </authorList>
    </citation>
    <scope>NUCLEOTIDE SEQUENCE [LARGE SCALE GENOMIC DNA]</scope>
</reference>
<reference evidence="3" key="1">
    <citation type="submission" date="2017-02" db="UniProtKB">
        <authorList>
            <consortium name="WormBaseParasite"/>
        </authorList>
    </citation>
    <scope>IDENTIFICATION</scope>
</reference>
<dbReference type="GO" id="GO:0003730">
    <property type="term" value="F:mRNA 3'-UTR binding"/>
    <property type="evidence" value="ECO:0007669"/>
    <property type="project" value="TreeGrafter"/>
</dbReference>
<dbReference type="AlphaFoldDB" id="A0A0M3J0Z2"/>
<dbReference type="InterPro" id="IPR011990">
    <property type="entry name" value="TPR-like_helical_dom_sf"/>
</dbReference>
<keyword evidence="2" id="KW-1185">Reference proteome</keyword>
<dbReference type="PANTHER" id="PTHR46669">
    <property type="entry name" value="LEUCINE-RICH PPR MOTIF-CONTAINING PROTEIN, MITOCHONDRIAL"/>
    <property type="match status" value="1"/>
</dbReference>
<protein>
    <submittedName>
        <fullName evidence="3">TPR_REGION domain-containing protein</fullName>
    </submittedName>
</protein>
<dbReference type="InterPro" id="IPR002885">
    <property type="entry name" value="PPR_rpt"/>
</dbReference>
<evidence type="ECO:0000313" key="2">
    <source>
        <dbReference type="Proteomes" id="UP000267096"/>
    </source>
</evidence>
<dbReference type="Pfam" id="PF13812">
    <property type="entry name" value="PPR_3"/>
    <property type="match status" value="1"/>
</dbReference>